<keyword evidence="5 7" id="KW-0819">tRNA processing</keyword>
<dbReference type="InterPro" id="IPR029028">
    <property type="entry name" value="Alpha/beta_knot_MTases"/>
</dbReference>
<dbReference type="PANTHER" id="PTHR43453">
    <property type="entry name" value="RRNA METHYLASE-LIKE"/>
    <property type="match status" value="1"/>
</dbReference>
<keyword evidence="3 7" id="KW-0808">Transferase</keyword>
<comment type="catalytic activity">
    <reaction evidence="7">
        <text>guanosine(18) in tRNA + S-adenosyl-L-methionine = 2'-O-methylguanosine(18) in tRNA + S-adenosyl-L-homocysteine + H(+)</text>
        <dbReference type="Rhea" id="RHEA:20077"/>
        <dbReference type="Rhea" id="RHEA-COMP:10190"/>
        <dbReference type="Rhea" id="RHEA-COMP:10192"/>
        <dbReference type="ChEBI" id="CHEBI:15378"/>
        <dbReference type="ChEBI" id="CHEBI:57856"/>
        <dbReference type="ChEBI" id="CHEBI:59789"/>
        <dbReference type="ChEBI" id="CHEBI:74269"/>
        <dbReference type="ChEBI" id="CHEBI:74445"/>
        <dbReference type="EC" id="2.1.1.34"/>
    </reaction>
</comment>
<dbReference type="EMBL" id="JRHC01000001">
    <property type="protein sequence ID" value="KJF45517.1"/>
    <property type="molecule type" value="Genomic_DNA"/>
</dbReference>
<feature type="binding site" evidence="7">
    <location>
        <position position="112"/>
    </location>
    <ligand>
        <name>S-adenosyl-L-methionine</name>
        <dbReference type="ChEBI" id="CHEBI:59789"/>
    </ligand>
</feature>
<evidence type="ECO:0000256" key="3">
    <source>
        <dbReference type="ARBA" id="ARBA00022679"/>
    </source>
</evidence>
<dbReference type="RefSeq" id="WP_045027841.1">
    <property type="nucleotide sequence ID" value="NZ_JRHC01000001.1"/>
</dbReference>
<dbReference type="SUPFAM" id="SSF75217">
    <property type="entry name" value="alpha/beta knot"/>
    <property type="match status" value="1"/>
</dbReference>
<evidence type="ECO:0000256" key="4">
    <source>
        <dbReference type="ARBA" id="ARBA00022691"/>
    </source>
</evidence>
<dbReference type="GO" id="GO:0002938">
    <property type="term" value="P:tRNA guanine ribose methylation"/>
    <property type="evidence" value="ECO:0007669"/>
    <property type="project" value="UniProtKB-UniRule"/>
</dbReference>
<dbReference type="Pfam" id="PF00588">
    <property type="entry name" value="SpoU_methylase"/>
    <property type="match status" value="1"/>
</dbReference>
<dbReference type="Proteomes" id="UP000032544">
    <property type="component" value="Unassembled WGS sequence"/>
</dbReference>
<keyword evidence="1 7" id="KW-0820">tRNA-binding</keyword>
<dbReference type="PATRIC" id="fig|1544798.3.peg.1851"/>
<name>A0A0D8JF29_9BACT</name>
<protein>
    <recommendedName>
        <fullName evidence="7">tRNA (guanosine(18)-2'-O)-methyltransferase</fullName>
        <ecNumber evidence="7">2.1.1.34</ecNumber>
    </recommendedName>
    <alternativeName>
        <fullName evidence="7">tRNA [Gm18] methyltransferase</fullName>
    </alternativeName>
</protein>
<evidence type="ECO:0000256" key="6">
    <source>
        <dbReference type="ARBA" id="ARBA00022884"/>
    </source>
</evidence>
<comment type="function">
    <text evidence="7">Catalyzes the 2'-O methylation of guanosine at position 18 in tRNA.</text>
</comment>
<keyword evidence="10" id="KW-1185">Reference proteome</keyword>
<evidence type="ECO:0000256" key="7">
    <source>
        <dbReference type="HAMAP-Rule" id="MF_02060"/>
    </source>
</evidence>
<dbReference type="HAMAP" id="MF_02060">
    <property type="entry name" value="tRNA_methyltr_TrmH"/>
    <property type="match status" value="1"/>
</dbReference>
<evidence type="ECO:0000313" key="10">
    <source>
        <dbReference type="Proteomes" id="UP000032544"/>
    </source>
</evidence>
<dbReference type="InterPro" id="IPR001537">
    <property type="entry name" value="SpoU_MeTrfase"/>
</dbReference>
<evidence type="ECO:0000256" key="5">
    <source>
        <dbReference type="ARBA" id="ARBA00022694"/>
    </source>
</evidence>
<dbReference type="GO" id="GO:0000049">
    <property type="term" value="F:tRNA binding"/>
    <property type="evidence" value="ECO:0007669"/>
    <property type="project" value="UniProtKB-UniRule"/>
</dbReference>
<evidence type="ECO:0000256" key="2">
    <source>
        <dbReference type="ARBA" id="ARBA00022603"/>
    </source>
</evidence>
<comment type="caution">
    <text evidence="9">The sequence shown here is derived from an EMBL/GenBank/DDBJ whole genome shotgun (WGS) entry which is preliminary data.</text>
</comment>
<dbReference type="AlphaFoldDB" id="A0A0D8JF29"/>
<comment type="caution">
    <text evidence="7">Lacks conserved residue(s) required for the propagation of feature annotation.</text>
</comment>
<dbReference type="GO" id="GO:0141100">
    <property type="term" value="F:tRNA (guanine(18)-2'-O)-methyltransferase activity"/>
    <property type="evidence" value="ECO:0007669"/>
    <property type="project" value="UniProtKB-UniRule"/>
</dbReference>
<evidence type="ECO:0000259" key="8">
    <source>
        <dbReference type="Pfam" id="PF00588"/>
    </source>
</evidence>
<keyword evidence="6 7" id="KW-0694">RNA-binding</keyword>
<dbReference type="EC" id="2.1.1.34" evidence="7"/>
<proteinExistence type="inferred from homology"/>
<comment type="similarity">
    <text evidence="7">Belongs to the class IV-like SAM-binding methyltransferase superfamily. RNA methyltransferase TrmH family.</text>
</comment>
<dbReference type="Gene3D" id="3.40.1280.10">
    <property type="match status" value="1"/>
</dbReference>
<evidence type="ECO:0000256" key="1">
    <source>
        <dbReference type="ARBA" id="ARBA00022555"/>
    </source>
</evidence>
<dbReference type="InterPro" id="IPR033671">
    <property type="entry name" value="TrmH"/>
</dbReference>
<reference evidence="9 10" key="1">
    <citation type="submission" date="2014-09" db="EMBL/GenBank/DDBJ databases">
        <title>Draft Genome Sequence of Draconibacterium sp. JN14CK-3.</title>
        <authorList>
            <person name="Dong C."/>
            <person name="Lai Q."/>
            <person name="Shao Z."/>
        </authorList>
    </citation>
    <scope>NUCLEOTIDE SEQUENCE [LARGE SCALE GENOMIC DNA]</scope>
    <source>
        <strain evidence="9 10">JN14CK-3</strain>
    </source>
</reference>
<feature type="binding site" evidence="7">
    <location>
        <position position="156"/>
    </location>
    <ligand>
        <name>S-adenosyl-L-methionine</name>
        <dbReference type="ChEBI" id="CHEBI:59789"/>
    </ligand>
</feature>
<dbReference type="CDD" id="cd18092">
    <property type="entry name" value="SpoU-like_TrmH"/>
    <property type="match status" value="1"/>
</dbReference>
<keyword evidence="4 7" id="KW-0949">S-adenosyl-L-methionine</keyword>
<dbReference type="InterPro" id="IPR029026">
    <property type="entry name" value="tRNA_m1G_MTases_N"/>
</dbReference>
<feature type="domain" description="tRNA/rRNA methyltransferase SpoU type" evidence="8">
    <location>
        <begin position="32"/>
        <end position="176"/>
    </location>
</feature>
<organism evidence="9 10">
    <name type="scientific">Draconibacterium sediminis</name>
    <dbReference type="NCBI Taxonomy" id="1544798"/>
    <lineage>
        <taxon>Bacteria</taxon>
        <taxon>Pseudomonadati</taxon>
        <taxon>Bacteroidota</taxon>
        <taxon>Bacteroidia</taxon>
        <taxon>Marinilabiliales</taxon>
        <taxon>Prolixibacteraceae</taxon>
        <taxon>Draconibacterium</taxon>
    </lineage>
</organism>
<dbReference type="PANTHER" id="PTHR43453:SF1">
    <property type="entry name" value="TRNA_RRNA METHYLTRANSFERASE SPOU TYPE DOMAIN-CONTAINING PROTEIN"/>
    <property type="match status" value="1"/>
</dbReference>
<sequence length="226" mass="26525">MDNKLLEYLLSYLTPQRQELFEKVINKRTRHLTVVLEDIFQKQNASAVLRTCDCFGIQDVHIIEDRNEFQVNREIAMGASKWLSLHKYNSKENNALDAIQTLKKQGYRIVATTPHNNDLELQDFDITKGKTALVFGSELPGITETIMQEADEFLKIPMYGFTESFNISVSAAIILHHLTMKMRDSKDLNWQLSDAEKDELKMEWIRRTIKRSELIEKRFWEENKKK</sequence>
<dbReference type="OrthoDB" id="9794400at2"/>
<gene>
    <name evidence="7" type="primary">trmH</name>
    <name evidence="9" type="ORF">LH29_09210</name>
</gene>
<evidence type="ECO:0000313" key="9">
    <source>
        <dbReference type="EMBL" id="KJF45517.1"/>
    </source>
</evidence>
<accession>A0A0D8JF29</accession>
<keyword evidence="2 7" id="KW-0489">Methyltransferase</keyword>
<dbReference type="STRING" id="1544798.LH29_09210"/>